<dbReference type="GO" id="GO:0016020">
    <property type="term" value="C:membrane"/>
    <property type="evidence" value="ECO:0007669"/>
    <property type="project" value="UniProtKB-SubCell"/>
</dbReference>
<dbReference type="InterPro" id="IPR000620">
    <property type="entry name" value="EamA_dom"/>
</dbReference>
<dbReference type="InterPro" id="IPR050638">
    <property type="entry name" value="AA-Vitamin_Transporters"/>
</dbReference>
<reference evidence="9 10" key="1">
    <citation type="submission" date="2016-10" db="EMBL/GenBank/DDBJ databases">
        <authorList>
            <person name="de Groot N.N."/>
        </authorList>
    </citation>
    <scope>NUCLEOTIDE SEQUENCE [LARGE SCALE GENOMIC DNA]</scope>
    <source>
        <strain evidence="9 10">CGMCC 4.2023</strain>
    </source>
</reference>
<evidence type="ECO:0000256" key="2">
    <source>
        <dbReference type="ARBA" id="ARBA00007362"/>
    </source>
</evidence>
<dbReference type="EMBL" id="FNVU01000012">
    <property type="protein sequence ID" value="SEG80874.1"/>
    <property type="molecule type" value="Genomic_DNA"/>
</dbReference>
<dbReference type="OrthoDB" id="3577499at2"/>
<dbReference type="PANTHER" id="PTHR32322:SF2">
    <property type="entry name" value="EAMA DOMAIN-CONTAINING PROTEIN"/>
    <property type="match status" value="1"/>
</dbReference>
<feature type="compositionally biased region" description="Low complexity" evidence="6">
    <location>
        <begin position="324"/>
        <end position="336"/>
    </location>
</feature>
<feature type="transmembrane region" description="Helical" evidence="7">
    <location>
        <begin position="247"/>
        <end position="267"/>
    </location>
</feature>
<feature type="domain" description="EamA" evidence="8">
    <location>
        <begin position="154"/>
        <end position="286"/>
    </location>
</feature>
<evidence type="ECO:0000313" key="9">
    <source>
        <dbReference type="EMBL" id="SEG80874.1"/>
    </source>
</evidence>
<feature type="transmembrane region" description="Helical" evidence="7">
    <location>
        <begin position="128"/>
        <end position="147"/>
    </location>
</feature>
<dbReference type="Proteomes" id="UP000236754">
    <property type="component" value="Unassembled WGS sequence"/>
</dbReference>
<dbReference type="InterPro" id="IPR037185">
    <property type="entry name" value="EmrE-like"/>
</dbReference>
<evidence type="ECO:0000256" key="5">
    <source>
        <dbReference type="ARBA" id="ARBA00023136"/>
    </source>
</evidence>
<evidence type="ECO:0000256" key="7">
    <source>
        <dbReference type="SAM" id="Phobius"/>
    </source>
</evidence>
<proteinExistence type="inferred from homology"/>
<evidence type="ECO:0000256" key="4">
    <source>
        <dbReference type="ARBA" id="ARBA00022989"/>
    </source>
</evidence>
<evidence type="ECO:0000256" key="3">
    <source>
        <dbReference type="ARBA" id="ARBA00022692"/>
    </source>
</evidence>
<dbReference type="PANTHER" id="PTHR32322">
    <property type="entry name" value="INNER MEMBRANE TRANSPORTER"/>
    <property type="match status" value="1"/>
</dbReference>
<keyword evidence="5 7" id="KW-0472">Membrane</keyword>
<evidence type="ECO:0000256" key="1">
    <source>
        <dbReference type="ARBA" id="ARBA00004141"/>
    </source>
</evidence>
<gene>
    <name evidence="9" type="ORF">SAMN05216223_112117</name>
</gene>
<feature type="transmembrane region" description="Helical" evidence="7">
    <location>
        <begin position="96"/>
        <end position="116"/>
    </location>
</feature>
<feature type="transmembrane region" description="Helical" evidence="7">
    <location>
        <begin position="42"/>
        <end position="59"/>
    </location>
</feature>
<comment type="subcellular location">
    <subcellularLocation>
        <location evidence="1">Membrane</location>
        <topology evidence="1">Multi-pass membrane protein</topology>
    </subcellularLocation>
</comment>
<organism evidence="9 10">
    <name type="scientific">Actinacidiphila yanglinensis</name>
    <dbReference type="NCBI Taxonomy" id="310779"/>
    <lineage>
        <taxon>Bacteria</taxon>
        <taxon>Bacillati</taxon>
        <taxon>Actinomycetota</taxon>
        <taxon>Actinomycetes</taxon>
        <taxon>Kitasatosporales</taxon>
        <taxon>Streptomycetaceae</taxon>
        <taxon>Actinacidiphila</taxon>
    </lineage>
</organism>
<comment type="similarity">
    <text evidence="2">Belongs to the EamA transporter family.</text>
</comment>
<feature type="transmembrane region" description="Helical" evidence="7">
    <location>
        <begin position="273"/>
        <end position="293"/>
    </location>
</feature>
<evidence type="ECO:0000256" key="6">
    <source>
        <dbReference type="SAM" id="MobiDB-lite"/>
    </source>
</evidence>
<evidence type="ECO:0000259" key="8">
    <source>
        <dbReference type="Pfam" id="PF00892"/>
    </source>
</evidence>
<feature type="region of interest" description="Disordered" evidence="6">
    <location>
        <begin position="312"/>
        <end position="336"/>
    </location>
</feature>
<feature type="transmembrane region" description="Helical" evidence="7">
    <location>
        <begin position="185"/>
        <end position="205"/>
    </location>
</feature>
<name>A0A1H6D727_9ACTN</name>
<keyword evidence="3 7" id="KW-0812">Transmembrane</keyword>
<feature type="transmembrane region" description="Helical" evidence="7">
    <location>
        <begin position="71"/>
        <end position="90"/>
    </location>
</feature>
<keyword evidence="4 7" id="KW-1133">Transmembrane helix</keyword>
<dbReference type="SUPFAM" id="SSF103481">
    <property type="entry name" value="Multidrug resistance efflux transporter EmrE"/>
    <property type="match status" value="2"/>
</dbReference>
<dbReference type="RefSeq" id="WP_103888406.1">
    <property type="nucleotide sequence ID" value="NZ_FNVU01000012.1"/>
</dbReference>
<dbReference type="AlphaFoldDB" id="A0A1H6D727"/>
<sequence length="336" mass="33356">MDVRKNGPAHGAGSVLAAAVLWGTVGPAQVLASSPMTPAALGGWRLLVGGLVLGAFTVRPARVRALAGRTVLLPLVVCALSTGIYQAAFLSSVERTGAALATVIALGTAPAATGLCARWATGERVGSAWLVSTAAAVAGCALLMAPGNSRVDPLGLLLAVTAGTCYGLYTVFAKKLAAAAPADRLPALSALSLLAGSLPLLPSVVTDAAAVRHGTTLALIAWLGVATTAVAYRLFTAGLRHVRATTAGTLSLAEPLAAAVIGSLLLHEHLTPAAWAGCALILAGTVHACLPAGRRTRQDAGRRGDGTVVTARTVPGGPGGGQPAGCAAPVVRKPAR</sequence>
<dbReference type="Pfam" id="PF00892">
    <property type="entry name" value="EamA"/>
    <property type="match status" value="2"/>
</dbReference>
<feature type="transmembrane region" description="Helical" evidence="7">
    <location>
        <begin position="217"/>
        <end position="235"/>
    </location>
</feature>
<keyword evidence="10" id="KW-1185">Reference proteome</keyword>
<evidence type="ECO:0000313" key="10">
    <source>
        <dbReference type="Proteomes" id="UP000236754"/>
    </source>
</evidence>
<dbReference type="Gene3D" id="1.10.3730.20">
    <property type="match status" value="1"/>
</dbReference>
<feature type="domain" description="EamA" evidence="8">
    <location>
        <begin position="14"/>
        <end position="144"/>
    </location>
</feature>
<protein>
    <submittedName>
        <fullName evidence="9">Drug/metabolite transporter, DME family</fullName>
    </submittedName>
</protein>
<accession>A0A1H6D727</accession>
<feature type="transmembrane region" description="Helical" evidence="7">
    <location>
        <begin position="153"/>
        <end position="173"/>
    </location>
</feature>